<dbReference type="Pfam" id="PF20057">
    <property type="entry name" value="DUF6456"/>
    <property type="match status" value="1"/>
</dbReference>
<feature type="region of interest" description="Disordered" evidence="1">
    <location>
        <begin position="1"/>
        <end position="29"/>
    </location>
</feature>
<keyword evidence="4" id="KW-1185">Reference proteome</keyword>
<sequence>MASPPRPTPSRPARASRRPVPATPAQPRWNACESPLTWLARRSGRDGRPLVDAAQLAAGERLRADFTRAQLTPRITSRWDPTPGGGGPEAFSDMVLAAKSRLDQALSAVGPELSGVLLDVCCFLKGLEEVESDRRWPARTAKVVLGLALTRLAAHYGLSVTAQGRARAPMRGWSAPEADPAAP</sequence>
<reference evidence="3 4" key="1">
    <citation type="submission" date="2023-07" db="EMBL/GenBank/DDBJ databases">
        <title>Genomic Encyclopedia of Type Strains, Phase IV (KMG-IV): sequencing the most valuable type-strain genomes for metagenomic binning, comparative biology and taxonomic classification.</title>
        <authorList>
            <person name="Goeker M."/>
        </authorList>
    </citation>
    <scope>NUCLEOTIDE SEQUENCE [LARGE SCALE GENOMIC DNA]</scope>
    <source>
        <strain evidence="3 4">DSM 3770</strain>
    </source>
</reference>
<dbReference type="RefSeq" id="WP_237346679.1">
    <property type="nucleotide sequence ID" value="NZ_JABWGX010000022.1"/>
</dbReference>
<feature type="domain" description="DUF6456" evidence="2">
    <location>
        <begin position="28"/>
        <end position="157"/>
    </location>
</feature>
<protein>
    <recommendedName>
        <fullName evidence="2">DUF6456 domain-containing protein</fullName>
    </recommendedName>
</protein>
<feature type="compositionally biased region" description="Pro residues" evidence="1">
    <location>
        <begin position="1"/>
        <end position="10"/>
    </location>
</feature>
<name>A0ABU0L941_XANAG</name>
<accession>A0ABU0L941</accession>
<dbReference type="Proteomes" id="UP001241747">
    <property type="component" value="Unassembled WGS sequence"/>
</dbReference>
<dbReference type="InterPro" id="IPR045599">
    <property type="entry name" value="DUF6456"/>
</dbReference>
<gene>
    <name evidence="3" type="ORF">QOZ94_000434</name>
</gene>
<dbReference type="EMBL" id="JAUSVY010000001">
    <property type="protein sequence ID" value="MDQ0503664.1"/>
    <property type="molecule type" value="Genomic_DNA"/>
</dbReference>
<evidence type="ECO:0000313" key="3">
    <source>
        <dbReference type="EMBL" id="MDQ0503664.1"/>
    </source>
</evidence>
<evidence type="ECO:0000259" key="2">
    <source>
        <dbReference type="Pfam" id="PF20057"/>
    </source>
</evidence>
<evidence type="ECO:0000256" key="1">
    <source>
        <dbReference type="SAM" id="MobiDB-lite"/>
    </source>
</evidence>
<comment type="caution">
    <text evidence="3">The sequence shown here is derived from an EMBL/GenBank/DDBJ whole genome shotgun (WGS) entry which is preliminary data.</text>
</comment>
<organism evidence="3 4">
    <name type="scientific">Xanthobacter agilis</name>
    <dbReference type="NCBI Taxonomy" id="47492"/>
    <lineage>
        <taxon>Bacteria</taxon>
        <taxon>Pseudomonadati</taxon>
        <taxon>Pseudomonadota</taxon>
        <taxon>Alphaproteobacteria</taxon>
        <taxon>Hyphomicrobiales</taxon>
        <taxon>Xanthobacteraceae</taxon>
        <taxon>Xanthobacter</taxon>
    </lineage>
</organism>
<evidence type="ECO:0000313" key="4">
    <source>
        <dbReference type="Proteomes" id="UP001241747"/>
    </source>
</evidence>
<proteinExistence type="predicted"/>